<name>A0AAW1KGQ7_POPJA</name>
<dbReference type="PROSITE" id="PS00134">
    <property type="entry name" value="TRYPSIN_HIS"/>
    <property type="match status" value="1"/>
</dbReference>
<dbReference type="InterPro" id="IPR051487">
    <property type="entry name" value="Ser/Thr_Proteases_Immune/Dev"/>
</dbReference>
<evidence type="ECO:0000256" key="2">
    <source>
        <dbReference type="ARBA" id="ARBA00024195"/>
    </source>
</evidence>
<evidence type="ECO:0000313" key="5">
    <source>
        <dbReference type="EMBL" id="KAK9718667.1"/>
    </source>
</evidence>
<dbReference type="PROSITE" id="PS00135">
    <property type="entry name" value="TRYPSIN_SER"/>
    <property type="match status" value="1"/>
</dbReference>
<evidence type="ECO:0000256" key="1">
    <source>
        <dbReference type="ARBA" id="ARBA00023157"/>
    </source>
</evidence>
<comment type="similarity">
    <text evidence="2">Belongs to the peptidase S1 family. CLIP subfamily.</text>
</comment>
<dbReference type="GO" id="GO:0006508">
    <property type="term" value="P:proteolysis"/>
    <property type="evidence" value="ECO:0007669"/>
    <property type="project" value="UniProtKB-KW"/>
</dbReference>
<dbReference type="InterPro" id="IPR033116">
    <property type="entry name" value="TRYPSIN_SER"/>
</dbReference>
<reference evidence="5 6" key="1">
    <citation type="journal article" date="2024" name="BMC Genomics">
        <title>De novo assembly and annotation of Popillia japonica's genome with initial clues to its potential as an invasive pest.</title>
        <authorList>
            <person name="Cucini C."/>
            <person name="Boschi S."/>
            <person name="Funari R."/>
            <person name="Cardaioli E."/>
            <person name="Iannotti N."/>
            <person name="Marturano G."/>
            <person name="Paoli F."/>
            <person name="Bruttini M."/>
            <person name="Carapelli A."/>
            <person name="Frati F."/>
            <person name="Nardi F."/>
        </authorList>
    </citation>
    <scope>NUCLEOTIDE SEQUENCE [LARGE SCALE GENOMIC DNA]</scope>
    <source>
        <strain evidence="5">DMR45628</strain>
    </source>
</reference>
<accession>A0AAW1KGQ7</accession>
<keyword evidence="3" id="KW-0645">Protease</keyword>
<gene>
    <name evidence="5" type="ORF">QE152_g23093</name>
</gene>
<dbReference type="SUPFAM" id="SSF50494">
    <property type="entry name" value="Trypsin-like serine proteases"/>
    <property type="match status" value="1"/>
</dbReference>
<feature type="domain" description="Peptidase S1" evidence="4">
    <location>
        <begin position="30"/>
        <end position="244"/>
    </location>
</feature>
<dbReference type="PRINTS" id="PR00722">
    <property type="entry name" value="CHYMOTRYPSIN"/>
</dbReference>
<evidence type="ECO:0000313" key="6">
    <source>
        <dbReference type="Proteomes" id="UP001458880"/>
    </source>
</evidence>
<organism evidence="5 6">
    <name type="scientific">Popillia japonica</name>
    <name type="common">Japanese beetle</name>
    <dbReference type="NCBI Taxonomy" id="7064"/>
    <lineage>
        <taxon>Eukaryota</taxon>
        <taxon>Metazoa</taxon>
        <taxon>Ecdysozoa</taxon>
        <taxon>Arthropoda</taxon>
        <taxon>Hexapoda</taxon>
        <taxon>Insecta</taxon>
        <taxon>Pterygota</taxon>
        <taxon>Neoptera</taxon>
        <taxon>Endopterygota</taxon>
        <taxon>Coleoptera</taxon>
        <taxon>Polyphaga</taxon>
        <taxon>Scarabaeiformia</taxon>
        <taxon>Scarabaeidae</taxon>
        <taxon>Rutelinae</taxon>
        <taxon>Popillia</taxon>
    </lineage>
</organism>
<dbReference type="FunFam" id="2.40.10.10:FF:000068">
    <property type="entry name" value="transmembrane protease serine 2"/>
    <property type="match status" value="1"/>
</dbReference>
<evidence type="ECO:0000259" key="4">
    <source>
        <dbReference type="PROSITE" id="PS50240"/>
    </source>
</evidence>
<proteinExistence type="inferred from homology"/>
<dbReference type="InterPro" id="IPR018114">
    <property type="entry name" value="TRYPSIN_HIS"/>
</dbReference>
<protein>
    <submittedName>
        <fullName evidence="5">Trypsin</fullName>
    </submittedName>
</protein>
<dbReference type="PROSITE" id="PS50240">
    <property type="entry name" value="TRYPSIN_DOM"/>
    <property type="match status" value="1"/>
</dbReference>
<dbReference type="Proteomes" id="UP001458880">
    <property type="component" value="Unassembled WGS sequence"/>
</dbReference>
<dbReference type="GO" id="GO:0004252">
    <property type="term" value="F:serine-type endopeptidase activity"/>
    <property type="evidence" value="ECO:0007669"/>
    <property type="project" value="InterPro"/>
</dbReference>
<dbReference type="InterPro" id="IPR009003">
    <property type="entry name" value="Peptidase_S1_PA"/>
</dbReference>
<dbReference type="PANTHER" id="PTHR24256">
    <property type="entry name" value="TRYPTASE-RELATED"/>
    <property type="match status" value="1"/>
</dbReference>
<dbReference type="CDD" id="cd00190">
    <property type="entry name" value="Tryp_SPc"/>
    <property type="match status" value="1"/>
</dbReference>
<evidence type="ECO:0000256" key="3">
    <source>
        <dbReference type="RuleBase" id="RU363034"/>
    </source>
</evidence>
<dbReference type="EMBL" id="JASPKY010000226">
    <property type="protein sequence ID" value="KAK9718667.1"/>
    <property type="molecule type" value="Genomic_DNA"/>
</dbReference>
<dbReference type="Pfam" id="PF00089">
    <property type="entry name" value="Trypsin"/>
    <property type="match status" value="1"/>
</dbReference>
<keyword evidence="3" id="KW-0378">Hydrolase</keyword>
<dbReference type="SMART" id="SM00020">
    <property type="entry name" value="Tryp_SPc"/>
    <property type="match status" value="1"/>
</dbReference>
<sequence length="245" mass="27634">MTGELFSYFPICHRNIPVNYRKLPSIVRLGILISERFILTAAHCVVRDDRKLPSIVRLGKIDLLGDSDNATAQDIPVEERIIHPEYKSYKLGKDIALLRLARTAEFNDNVKAVCLNTSPQIRSRLLISGWGLINRTTEQRSRFLQRAIMEPYDLNKCNQTFLESPSRIAIYDAQLCALSNAPAPSSTCKGDSGGPIQFENRRNDGRTPMIVAGITSYGRGCRGSVPTIYTRVSSYLSWIEEIVWR</sequence>
<dbReference type="InterPro" id="IPR001254">
    <property type="entry name" value="Trypsin_dom"/>
</dbReference>
<dbReference type="Gene3D" id="2.40.10.10">
    <property type="entry name" value="Trypsin-like serine proteases"/>
    <property type="match status" value="2"/>
</dbReference>
<dbReference type="InterPro" id="IPR043504">
    <property type="entry name" value="Peptidase_S1_PA_chymotrypsin"/>
</dbReference>
<keyword evidence="1" id="KW-1015">Disulfide bond</keyword>
<dbReference type="InterPro" id="IPR001314">
    <property type="entry name" value="Peptidase_S1A"/>
</dbReference>
<dbReference type="AlphaFoldDB" id="A0AAW1KGQ7"/>
<keyword evidence="3" id="KW-0720">Serine protease</keyword>
<comment type="caution">
    <text evidence="5">The sequence shown here is derived from an EMBL/GenBank/DDBJ whole genome shotgun (WGS) entry which is preliminary data.</text>
</comment>
<keyword evidence="6" id="KW-1185">Reference proteome</keyword>